<dbReference type="Proteomes" id="UP000587477">
    <property type="component" value="Chromosome"/>
</dbReference>
<reference evidence="2" key="1">
    <citation type="submission" date="2020-10" db="EMBL/GenBank/DDBJ databases">
        <title>Complete genome sequence of Bacillus velezensis NST6.</title>
        <authorList>
            <person name="Choi J."/>
        </authorList>
    </citation>
    <scope>NUCLEOTIDE SEQUENCE [LARGE SCALE GENOMIC DNA]</scope>
    <source>
        <strain evidence="2">NST6</strain>
    </source>
</reference>
<sequence>MTENKNLRQHGEVTTRVMSEEERVEYIKKHPIISTEKPKVGIQLFPSNYWM</sequence>
<gene>
    <name evidence="1" type="ORF">BACVE_003818</name>
</gene>
<name>A0A7W4QFH0_BACVE</name>
<proteinExistence type="predicted"/>
<accession>A0A7W4QFH0</accession>
<evidence type="ECO:0000313" key="2">
    <source>
        <dbReference type="Proteomes" id="UP000587477"/>
    </source>
</evidence>
<organism evidence="1 2">
    <name type="scientific">Bacillus velezensis</name>
    <dbReference type="NCBI Taxonomy" id="492670"/>
    <lineage>
        <taxon>Bacteria</taxon>
        <taxon>Bacillati</taxon>
        <taxon>Bacillota</taxon>
        <taxon>Bacilli</taxon>
        <taxon>Bacillales</taxon>
        <taxon>Bacillaceae</taxon>
        <taxon>Bacillus</taxon>
        <taxon>Bacillus amyloliquefaciens group</taxon>
    </lineage>
</organism>
<evidence type="ECO:0000313" key="1">
    <source>
        <dbReference type="EMBL" id="QOY28776.1"/>
    </source>
</evidence>
<dbReference type="RefSeq" id="WP_164461509.1">
    <property type="nucleotide sequence ID" value="NZ_CP033576.1"/>
</dbReference>
<protein>
    <submittedName>
        <fullName evidence="1">Uncharacterized protein</fullName>
    </submittedName>
</protein>
<dbReference type="AlphaFoldDB" id="A0A7W4QFH0"/>
<dbReference type="EMBL" id="CP063687">
    <property type="protein sequence ID" value="QOY28776.1"/>
    <property type="molecule type" value="Genomic_DNA"/>
</dbReference>